<evidence type="ECO:0000313" key="2">
    <source>
        <dbReference type="EMBL" id="TRY55917.1"/>
    </source>
</evidence>
<proteinExistence type="predicted"/>
<dbReference type="AlphaFoldDB" id="A0A553MRW0"/>
<dbReference type="PROSITE" id="PS50003">
    <property type="entry name" value="PH_DOMAIN"/>
    <property type="match status" value="1"/>
</dbReference>
<dbReference type="SUPFAM" id="SSF50729">
    <property type="entry name" value="PH domain-like"/>
    <property type="match status" value="1"/>
</dbReference>
<comment type="caution">
    <text evidence="2">The sequence shown here is derived from an EMBL/GenBank/DDBJ whole genome shotgun (WGS) entry which is preliminary data.</text>
</comment>
<accession>A0A553MRW0</accession>
<sequence>MRFNEKELVFLSRQVPERAAELGMKGPKKGDERDDALLMEEKRGGNACSVCLQPIGALLLEQCRVEREDAQVFSIVFLDEAERRYQFECDSQDQCVEWVEAIVKASYEFMRRNLIYYRTEIHRLTGKVRSFSLKLCWSLGFQVMTRVLLQDPLEQFGISEETRFQVQAAHR</sequence>
<protein>
    <recommendedName>
        <fullName evidence="1">PH domain-containing protein</fullName>
    </recommendedName>
</protein>
<feature type="domain" description="PH" evidence="1">
    <location>
        <begin position="1"/>
        <end position="107"/>
    </location>
</feature>
<evidence type="ECO:0000313" key="3">
    <source>
        <dbReference type="Proteomes" id="UP000316079"/>
    </source>
</evidence>
<dbReference type="InterPro" id="IPR001849">
    <property type="entry name" value="PH_domain"/>
</dbReference>
<dbReference type="STRING" id="623744.A0A553MRW0"/>
<reference evidence="2 3" key="1">
    <citation type="journal article" date="2019" name="Sci. Data">
        <title>Hybrid genome assembly and annotation of Danionella translucida.</title>
        <authorList>
            <person name="Kadobianskyi M."/>
            <person name="Schulze L."/>
            <person name="Schuelke M."/>
            <person name="Judkewitz B."/>
        </authorList>
    </citation>
    <scope>NUCLEOTIDE SEQUENCE [LARGE SCALE GENOMIC DNA]</scope>
    <source>
        <strain evidence="2 3">Bolton</strain>
    </source>
</reference>
<dbReference type="EMBL" id="SRMA01027303">
    <property type="protein sequence ID" value="TRY55917.1"/>
    <property type="molecule type" value="Genomic_DNA"/>
</dbReference>
<name>A0A553MRW0_9TELE</name>
<dbReference type="OrthoDB" id="10055808at2759"/>
<dbReference type="Gene3D" id="2.30.29.30">
    <property type="entry name" value="Pleckstrin-homology domain (PH domain)/Phosphotyrosine-binding domain (PTB)"/>
    <property type="match status" value="1"/>
</dbReference>
<dbReference type="Proteomes" id="UP000316079">
    <property type="component" value="Unassembled WGS sequence"/>
</dbReference>
<dbReference type="InterPro" id="IPR011993">
    <property type="entry name" value="PH-like_dom_sf"/>
</dbReference>
<organism evidence="2 3">
    <name type="scientific">Danionella cerebrum</name>
    <dbReference type="NCBI Taxonomy" id="2873325"/>
    <lineage>
        <taxon>Eukaryota</taxon>
        <taxon>Metazoa</taxon>
        <taxon>Chordata</taxon>
        <taxon>Craniata</taxon>
        <taxon>Vertebrata</taxon>
        <taxon>Euteleostomi</taxon>
        <taxon>Actinopterygii</taxon>
        <taxon>Neopterygii</taxon>
        <taxon>Teleostei</taxon>
        <taxon>Ostariophysi</taxon>
        <taxon>Cypriniformes</taxon>
        <taxon>Danionidae</taxon>
        <taxon>Danioninae</taxon>
        <taxon>Danionella</taxon>
    </lineage>
</organism>
<evidence type="ECO:0000259" key="1">
    <source>
        <dbReference type="PROSITE" id="PS50003"/>
    </source>
</evidence>
<keyword evidence="3" id="KW-1185">Reference proteome</keyword>
<gene>
    <name evidence="2" type="ORF">DNTS_001752</name>
</gene>